<evidence type="ECO:0000313" key="1">
    <source>
        <dbReference type="EMBL" id="VFK65346.1"/>
    </source>
</evidence>
<dbReference type="AlphaFoldDB" id="A0A451AH36"/>
<dbReference type="InterPro" id="IPR012106">
    <property type="entry name" value="Phage_Mu_Gp1"/>
</dbReference>
<protein>
    <submittedName>
        <fullName evidence="1">Mu-like prophage I protein</fullName>
    </submittedName>
</protein>
<dbReference type="Pfam" id="PF10123">
    <property type="entry name" value="Mu-like_Pro"/>
    <property type="match status" value="1"/>
</dbReference>
<dbReference type="EMBL" id="CAADFW010000181">
    <property type="protein sequence ID" value="VFK65346.1"/>
    <property type="molecule type" value="Genomic_DNA"/>
</dbReference>
<sequence>MGGDAADLIASGQYRYSSAVFQYEEDSGVVLAIHSAALTNNPALDELDSLSDLSRGDVLTLLNGGEEPDMSDDKSAVAVLQAETGRLTDQVAALTKAGEKMKGELSALAADRDAWKKKYADLEGARCARRPRRVRREKDALLETALSDERMMPAEQEWAQKQSLESLTELLATREKNPLLTDAPGWWGEGARNGGAERRAEGNLARRAASILTNISRC</sequence>
<name>A0A451AH36_9GAMM</name>
<accession>A0A451AH36</accession>
<organism evidence="1">
    <name type="scientific">Candidatus Kentrum sp. TC</name>
    <dbReference type="NCBI Taxonomy" id="2126339"/>
    <lineage>
        <taxon>Bacteria</taxon>
        <taxon>Pseudomonadati</taxon>
        <taxon>Pseudomonadota</taxon>
        <taxon>Gammaproteobacteria</taxon>
        <taxon>Candidatus Kentrum</taxon>
    </lineage>
</organism>
<reference evidence="1" key="1">
    <citation type="submission" date="2019-02" db="EMBL/GenBank/DDBJ databases">
        <authorList>
            <person name="Gruber-Vodicka R. H."/>
            <person name="Seah K. B. B."/>
        </authorList>
    </citation>
    <scope>NUCLEOTIDE SEQUENCE</scope>
    <source>
        <strain evidence="1">BECK_BZ126</strain>
    </source>
</reference>
<gene>
    <name evidence="1" type="ORF">BECKTC1821F_GA0114240_11812</name>
</gene>
<proteinExistence type="predicted"/>